<dbReference type="KEGG" id="ppan:ESD82_19955"/>
<accession>A0AAE6NZP2</accession>
<proteinExistence type="predicted"/>
<dbReference type="Pfam" id="PF06199">
    <property type="entry name" value="Phage_tail_2"/>
    <property type="match status" value="1"/>
</dbReference>
<dbReference type="EMBL" id="CP044426">
    <property type="protein sequence ID" value="QFG38302.1"/>
    <property type="molecule type" value="Genomic_DNA"/>
</dbReference>
<dbReference type="AlphaFoldDB" id="A0AAE6NZP2"/>
<evidence type="ECO:0000313" key="2">
    <source>
        <dbReference type="Proteomes" id="UP000326453"/>
    </source>
</evidence>
<evidence type="ECO:0000313" key="1">
    <source>
        <dbReference type="EMBL" id="QFG38302.1"/>
    </source>
</evidence>
<dbReference type="InterPro" id="IPR011855">
    <property type="entry name" value="Phgtail_TP901_1"/>
</dbReference>
<protein>
    <recommendedName>
        <fullName evidence="3">Phage tail tube protein</fullName>
    </recommendedName>
</protein>
<name>A0AAE6NZP2_PARPN</name>
<organism evidence="1 2">
    <name type="scientific">Paracoccus pantotrophus</name>
    <name type="common">Thiosphaera pantotropha</name>
    <dbReference type="NCBI Taxonomy" id="82367"/>
    <lineage>
        <taxon>Bacteria</taxon>
        <taxon>Pseudomonadati</taxon>
        <taxon>Pseudomonadota</taxon>
        <taxon>Alphaproteobacteria</taxon>
        <taxon>Rhodobacterales</taxon>
        <taxon>Paracoccaceae</taxon>
        <taxon>Paracoccus</taxon>
    </lineage>
</organism>
<reference evidence="1 2" key="1">
    <citation type="submission" date="2019-01" db="EMBL/GenBank/DDBJ databases">
        <title>Complete Genome Sequence and Annotation of the Paracoccus pantotrophus type strain DSM 2944.</title>
        <authorList>
            <person name="Bockwoldt J.A."/>
            <person name="Zimmermann M."/>
            <person name="Tiso T."/>
            <person name="Blank L.M."/>
        </authorList>
    </citation>
    <scope>NUCLEOTIDE SEQUENCE [LARGE SCALE GENOMIC DNA]</scope>
    <source>
        <strain evidence="1 2">DSM 2944</strain>
    </source>
</reference>
<sequence length="155" mass="16661">MEPIMAKPTTYVGSTVAIFLESATVPGTYLRPCGLTNHTVSFTKNTTEVNVPDCDDPELPSWIERGVESLDFSGNGSGILAAEAVDEWWTAFNTAESVNARIYIGKPDDATNGRYWQGKVHVTGFEVTGERGNKAQTTVSVVSDGELTFHEAGAS</sequence>
<evidence type="ECO:0008006" key="3">
    <source>
        <dbReference type="Google" id="ProtNLM"/>
    </source>
</evidence>
<dbReference type="Proteomes" id="UP000326453">
    <property type="component" value="Chromosome 1"/>
</dbReference>
<gene>
    <name evidence="1" type="ORF">ESD82_19955</name>
</gene>